<dbReference type="RefSeq" id="XP_009261755.1">
    <property type="nucleotide sequence ID" value="XM_009263480.1"/>
</dbReference>
<feature type="region of interest" description="Disordered" evidence="1">
    <location>
        <begin position="123"/>
        <end position="171"/>
    </location>
</feature>
<protein>
    <submittedName>
        <fullName evidence="2">Uncharacterized protein</fullName>
    </submittedName>
</protein>
<dbReference type="eggNOG" id="ENOG502RPTM">
    <property type="taxonomic scope" value="Eukaryota"/>
</dbReference>
<feature type="region of interest" description="Disordered" evidence="1">
    <location>
        <begin position="184"/>
        <end position="245"/>
    </location>
</feature>
<dbReference type="KEGG" id="fpu:FPSE_10363"/>
<sequence>MSGKIVLPDHSGVDHFDQNARRQYMKTVFRQLGLWDDFNDRPKSTNIRALCEDLVSQRGETNGYHNLSEPSFEYLTDRTVWRNVLRSGGIAYERAPWPWSVTDTPSHDDLTLGISKTYKRWRLSHGKSIEEPPGGGKRAHQFKKPQEASQSPAGQKLTMSSAGPAVEAKVQTTEAAPATMVAAGAPVKSQGAKASTKPPAGQKTTKSSAGPAGSAKVQTAKPAPATSVVAGAPVKSQGAKASTKPPTAAAAAQVDKVSQAFNALALEARAQEAAKVEALKKKAAAEQELLRNRKVRCTVAEAIFKKELLKIEAKELRAYHNGASLGNVLPVQSSIAEVEETLRGLPLPVRDVFGARSEEVVPECTLPPHDVREMIWEELMIPFDFGDCFLGPFEIAIPPWFDFHDLVLDGLDKIRENRLIDQDLEIAWDTKNGRPVSLVVGPHPRLFFDEETRDEEMQDKLRWARVRTLWHQVAEWLLAGYDDNPVCLADFLQARTDVVLCRGSAFLEFPSSIPQLLNRWDQIKANPGEASDGAWYTRENWDMWMPEIYAYISRPNGPNPAMLEDWVLREEGAFNERLTIATAIWSTFEANKALGWYDHVMSIISN</sequence>
<proteinExistence type="predicted"/>
<dbReference type="Proteomes" id="UP000007978">
    <property type="component" value="Chromosome 3"/>
</dbReference>
<dbReference type="OrthoDB" id="5093989at2759"/>
<dbReference type="HOGENOM" id="CLU_507178_0_0_1"/>
<feature type="compositionally biased region" description="Polar residues" evidence="1">
    <location>
        <begin position="147"/>
        <end position="161"/>
    </location>
</feature>
<name>K3VB48_FUSPC</name>
<gene>
    <name evidence="2" type="ORF">FPSE_10363</name>
</gene>
<comment type="caution">
    <text evidence="2">The sequence shown here is derived from an EMBL/GenBank/DDBJ whole genome shotgun (WGS) entry which is preliminary data.</text>
</comment>
<accession>K3VB48</accession>
<evidence type="ECO:0000256" key="1">
    <source>
        <dbReference type="SAM" id="MobiDB-lite"/>
    </source>
</evidence>
<evidence type="ECO:0000313" key="2">
    <source>
        <dbReference type="EMBL" id="EKJ69463.1"/>
    </source>
</evidence>
<evidence type="ECO:0000313" key="3">
    <source>
        <dbReference type="Proteomes" id="UP000007978"/>
    </source>
</evidence>
<dbReference type="AlphaFoldDB" id="K3VB48"/>
<keyword evidence="3" id="KW-1185">Reference proteome</keyword>
<dbReference type="EMBL" id="AFNW01000340">
    <property type="protein sequence ID" value="EKJ69463.1"/>
    <property type="molecule type" value="Genomic_DNA"/>
</dbReference>
<reference evidence="2 3" key="1">
    <citation type="journal article" date="2012" name="PLoS Pathog.">
        <title>Comparative pathogenomics reveals horizontally acquired novel virulence genes in fungi infecting cereal hosts.</title>
        <authorList>
            <person name="Gardiner D.M."/>
            <person name="McDonald M.C."/>
            <person name="Covarelli L."/>
            <person name="Solomon P.S."/>
            <person name="Rusu A.G."/>
            <person name="Marshall M."/>
            <person name="Kazan K."/>
            <person name="Chakraborty S."/>
            <person name="McDonald B.A."/>
            <person name="Manners J.M."/>
        </authorList>
    </citation>
    <scope>NUCLEOTIDE SEQUENCE [LARGE SCALE GENOMIC DNA]</scope>
    <source>
        <strain evidence="2 3">CS3096</strain>
    </source>
</reference>
<organism evidence="2 3">
    <name type="scientific">Fusarium pseudograminearum (strain CS3096)</name>
    <name type="common">Wheat and barley crown-rot fungus</name>
    <dbReference type="NCBI Taxonomy" id="1028729"/>
    <lineage>
        <taxon>Eukaryota</taxon>
        <taxon>Fungi</taxon>
        <taxon>Dikarya</taxon>
        <taxon>Ascomycota</taxon>
        <taxon>Pezizomycotina</taxon>
        <taxon>Sordariomycetes</taxon>
        <taxon>Hypocreomycetidae</taxon>
        <taxon>Hypocreales</taxon>
        <taxon>Nectriaceae</taxon>
        <taxon>Fusarium</taxon>
    </lineage>
</organism>
<dbReference type="GeneID" id="20368980"/>